<comment type="caution">
    <text evidence="2">The sequence shown here is derived from an EMBL/GenBank/DDBJ whole genome shotgun (WGS) entry which is preliminary data.</text>
</comment>
<keyword evidence="1" id="KW-0472">Membrane</keyword>
<organism evidence="2 3">
    <name type="scientific">Candidatus Staskawiczbacteria bacterium RIFOXYB1_FULL_37_44</name>
    <dbReference type="NCBI Taxonomy" id="1802223"/>
    <lineage>
        <taxon>Bacteria</taxon>
        <taxon>Candidatus Staskawicziibacteriota</taxon>
    </lineage>
</organism>
<evidence type="ECO:0008006" key="4">
    <source>
        <dbReference type="Google" id="ProtNLM"/>
    </source>
</evidence>
<name>A0A1G2IW40_9BACT</name>
<evidence type="ECO:0000313" key="3">
    <source>
        <dbReference type="Proteomes" id="UP000178650"/>
    </source>
</evidence>
<accession>A0A1G2IW40</accession>
<keyword evidence="1" id="KW-1133">Transmembrane helix</keyword>
<sequence length="613" mass="66137">MKLEQSKSKQKGSLIIFVIIIIFIFTMIMIPVVASLISRMQLLKLSIAREQAFQIAEAGRNYYEWHFIKFPGDYNDDGATDLAGATEQAYDIPARDYTDTETQQVIGYFSLHIIQPPQGADNIIVQSTGWTNEYPNVKRTVEAKYYRDSVAQYAVLTNSPGYIFTNIGGKFYSTSGVRDVIPTASASIISQKCANSDCSTYSTYVCPVEDNMPCDGAAAMPAIFNTYCNTSNQCTINGTPASTKKICSADSDCASITTCDSTTSTCIIGGNTGTACSTDDDCAGVSTTSAKSWWTEPLDADITWTSTISDGVLGTIKAKTDSTIGYYGYYIGITTPANTRYINLNAVAGGNNGCSIVFNPEGTFDVYKVNTLSPAYTDAVYLDGTGTNGQTTSHSTDSTDYVTRTKVICNTVAGATCSGESFVIPENDFVIYVENGYRNVWVEGTVKGRVTVAAATLPYNGGYTVFPSIFIPNNLVYNTSACNGLCALGLISQNYILISHDAPANLEVDGSLITQYKSIGRLTYTGGTCNSGLCINVTGVTCSSDADCRDTDKGTLTTFGSFISNGKSYFGNSQPAGYQNWNFNYDSGFLSAPPPYCPVLNSTYKLNYWRIVN</sequence>
<evidence type="ECO:0000256" key="1">
    <source>
        <dbReference type="SAM" id="Phobius"/>
    </source>
</evidence>
<feature type="transmembrane region" description="Helical" evidence="1">
    <location>
        <begin position="12"/>
        <end position="37"/>
    </location>
</feature>
<dbReference type="STRING" id="1802223.A2358_03750"/>
<dbReference type="EMBL" id="MHPJ01000009">
    <property type="protein sequence ID" value="OGZ79074.1"/>
    <property type="molecule type" value="Genomic_DNA"/>
</dbReference>
<evidence type="ECO:0000313" key="2">
    <source>
        <dbReference type="EMBL" id="OGZ79074.1"/>
    </source>
</evidence>
<keyword evidence="1" id="KW-0812">Transmembrane</keyword>
<proteinExistence type="predicted"/>
<dbReference type="Proteomes" id="UP000178650">
    <property type="component" value="Unassembled WGS sequence"/>
</dbReference>
<dbReference type="AlphaFoldDB" id="A0A1G2IW40"/>
<protein>
    <recommendedName>
        <fullName evidence="4">Type 4 fimbrial biogenesis protein PilX N-terminal domain-containing protein</fullName>
    </recommendedName>
</protein>
<gene>
    <name evidence="2" type="ORF">A2358_03750</name>
</gene>
<reference evidence="2 3" key="1">
    <citation type="journal article" date="2016" name="Nat. Commun.">
        <title>Thousands of microbial genomes shed light on interconnected biogeochemical processes in an aquifer system.</title>
        <authorList>
            <person name="Anantharaman K."/>
            <person name="Brown C.T."/>
            <person name="Hug L.A."/>
            <person name="Sharon I."/>
            <person name="Castelle C.J."/>
            <person name="Probst A.J."/>
            <person name="Thomas B.C."/>
            <person name="Singh A."/>
            <person name="Wilkins M.J."/>
            <person name="Karaoz U."/>
            <person name="Brodie E.L."/>
            <person name="Williams K.H."/>
            <person name="Hubbard S.S."/>
            <person name="Banfield J.F."/>
        </authorList>
    </citation>
    <scope>NUCLEOTIDE SEQUENCE [LARGE SCALE GENOMIC DNA]</scope>
</reference>